<feature type="chain" id="PRO_5040372415" evidence="1">
    <location>
        <begin position="21"/>
        <end position="340"/>
    </location>
</feature>
<protein>
    <submittedName>
        <fullName evidence="2">Uncharacterized protein</fullName>
    </submittedName>
</protein>
<keyword evidence="1" id="KW-0732">Signal</keyword>
<reference evidence="2" key="1">
    <citation type="submission" date="2021-08" db="EMBL/GenBank/DDBJ databases">
        <title>Chromosome-Level Trichoderma cornu-damae using Hi-C Data.</title>
        <authorList>
            <person name="Kim C.S."/>
        </authorList>
    </citation>
    <scope>NUCLEOTIDE SEQUENCE</scope>
    <source>
        <strain evidence="2">KA19-0412C</strain>
    </source>
</reference>
<keyword evidence="3" id="KW-1185">Reference proteome</keyword>
<proteinExistence type="predicted"/>
<name>A0A9P8QPR3_9HYPO</name>
<gene>
    <name evidence="2" type="ORF">Trco_000156</name>
</gene>
<evidence type="ECO:0000313" key="3">
    <source>
        <dbReference type="Proteomes" id="UP000827724"/>
    </source>
</evidence>
<feature type="signal peptide" evidence="1">
    <location>
        <begin position="1"/>
        <end position="20"/>
    </location>
</feature>
<dbReference type="Proteomes" id="UP000827724">
    <property type="component" value="Unassembled WGS sequence"/>
</dbReference>
<dbReference type="EMBL" id="JAIWOZ010000001">
    <property type="protein sequence ID" value="KAH6610136.1"/>
    <property type="molecule type" value="Genomic_DNA"/>
</dbReference>
<comment type="caution">
    <text evidence="2">The sequence shown here is derived from an EMBL/GenBank/DDBJ whole genome shotgun (WGS) entry which is preliminary data.</text>
</comment>
<dbReference type="AlphaFoldDB" id="A0A9P8QPR3"/>
<organism evidence="2 3">
    <name type="scientific">Trichoderma cornu-damae</name>
    <dbReference type="NCBI Taxonomy" id="654480"/>
    <lineage>
        <taxon>Eukaryota</taxon>
        <taxon>Fungi</taxon>
        <taxon>Dikarya</taxon>
        <taxon>Ascomycota</taxon>
        <taxon>Pezizomycotina</taxon>
        <taxon>Sordariomycetes</taxon>
        <taxon>Hypocreomycetidae</taxon>
        <taxon>Hypocreales</taxon>
        <taxon>Hypocreaceae</taxon>
        <taxon>Trichoderma</taxon>
    </lineage>
</organism>
<evidence type="ECO:0000313" key="2">
    <source>
        <dbReference type="EMBL" id="KAH6610136.1"/>
    </source>
</evidence>
<sequence length="340" mass="35812">MVLSIKLALLMGALPLFAAGNPLPQRPEFASYCTSTSFATLLPRATPALPAVVTVTRHTAAVLEQVEVDCGGCAFLEVAKVTVDAGGPLPTSFETVTAAGPTTFTRKYCSGFSRLPSQELGRRRNVGGVDNVLHFAESDDDSGVLLQGDDGENCTARILQAPEFNLGPTRTVYTTTTTALRIVNCGACTNVSPISIPLGVPPVAVFTTTITAKEPYTDTEFVCGTTTDAPSRATGAVTLAVNQISSQQAATPAQSIVTSTDFPSGIPTPECILSYALQPDRLDSTLTVFTSTVTHTSHRVCGPCALVWWTAAHEHTVSSFVKTVTKKRPKVETALVCSDD</sequence>
<accession>A0A9P8QPR3</accession>
<evidence type="ECO:0000256" key="1">
    <source>
        <dbReference type="SAM" id="SignalP"/>
    </source>
</evidence>
<dbReference type="OrthoDB" id="4892491at2759"/>